<evidence type="ECO:0008006" key="5">
    <source>
        <dbReference type="Google" id="ProtNLM"/>
    </source>
</evidence>
<accession>A0A845QUX1</accession>
<organism evidence="3 4">
    <name type="scientific">Senegalia massiliensis</name>
    <dbReference type="NCBI Taxonomy" id="1720316"/>
    <lineage>
        <taxon>Bacteria</taxon>
        <taxon>Bacillati</taxon>
        <taxon>Bacillota</taxon>
        <taxon>Clostridia</taxon>
        <taxon>Eubacteriales</taxon>
        <taxon>Clostridiaceae</taxon>
        <taxon>Senegalia</taxon>
    </lineage>
</organism>
<evidence type="ECO:0000256" key="1">
    <source>
        <dbReference type="SAM" id="MobiDB-lite"/>
    </source>
</evidence>
<dbReference type="OrthoDB" id="1849839at2"/>
<feature type="region of interest" description="Disordered" evidence="1">
    <location>
        <begin position="21"/>
        <end position="51"/>
    </location>
</feature>
<keyword evidence="2" id="KW-0732">Signal</keyword>
<proteinExistence type="predicted"/>
<gene>
    <name evidence="3" type="ORF">D3Z33_07465</name>
</gene>
<keyword evidence="4" id="KW-1185">Reference proteome</keyword>
<evidence type="ECO:0000313" key="4">
    <source>
        <dbReference type="Proteomes" id="UP000467132"/>
    </source>
</evidence>
<dbReference type="PROSITE" id="PS51257">
    <property type="entry name" value="PROKAR_LIPOPROTEIN"/>
    <property type="match status" value="1"/>
</dbReference>
<protein>
    <recommendedName>
        <fullName evidence="5">Antigen I/II N-terminal domain-containing protein</fullName>
    </recommendedName>
</protein>
<reference evidence="3 4" key="1">
    <citation type="submission" date="2018-08" db="EMBL/GenBank/DDBJ databases">
        <title>Murine metabolic-syndrome-specific gut microbial biobank.</title>
        <authorList>
            <person name="Liu C."/>
        </authorList>
    </citation>
    <scope>NUCLEOTIDE SEQUENCE [LARGE SCALE GENOMIC DNA]</scope>
    <source>
        <strain evidence="3 4">583</strain>
    </source>
</reference>
<dbReference type="EMBL" id="QXXA01000007">
    <property type="protein sequence ID" value="NBI06697.1"/>
    <property type="molecule type" value="Genomic_DNA"/>
</dbReference>
<dbReference type="RefSeq" id="WP_160197181.1">
    <property type="nucleotide sequence ID" value="NZ_QXXA01000007.1"/>
</dbReference>
<comment type="caution">
    <text evidence="3">The sequence shown here is derived from an EMBL/GenBank/DDBJ whole genome shotgun (WGS) entry which is preliminary data.</text>
</comment>
<feature type="compositionally biased region" description="Basic and acidic residues" evidence="1">
    <location>
        <begin position="26"/>
        <end position="38"/>
    </location>
</feature>
<name>A0A845QUX1_9CLOT</name>
<dbReference type="Proteomes" id="UP000467132">
    <property type="component" value="Unassembled WGS sequence"/>
</dbReference>
<evidence type="ECO:0000313" key="3">
    <source>
        <dbReference type="EMBL" id="NBI06697.1"/>
    </source>
</evidence>
<feature type="signal peptide" evidence="2">
    <location>
        <begin position="1"/>
        <end position="18"/>
    </location>
</feature>
<feature type="compositionally biased region" description="Acidic residues" evidence="1">
    <location>
        <begin position="39"/>
        <end position="51"/>
    </location>
</feature>
<dbReference type="AlphaFoldDB" id="A0A845QUX1"/>
<sequence length="211" mass="23884">MKKIIAILLCLVMITITACGNSSNDDTSKESNQEKEINEGNEESNENEDLEVDKGLLNVTITLPASMFEGEDIDKEMEEIKEEGIKDVKVNDDGSMTVKMTKTKHKELVKEVKDTVLEYFEELKASEDTPSINDVKYDDNFKEVTLEVDKKKFEESFDSMAVFGVAMTTAMYHIYEGVPAEEVNFKINAKDSDTGEIFNTILYPDDLEDME</sequence>
<evidence type="ECO:0000256" key="2">
    <source>
        <dbReference type="SAM" id="SignalP"/>
    </source>
</evidence>
<feature type="chain" id="PRO_5039279556" description="Antigen I/II N-terminal domain-containing protein" evidence="2">
    <location>
        <begin position="19"/>
        <end position="211"/>
    </location>
</feature>